<dbReference type="AlphaFoldDB" id="A0A077UM13"/>
<dbReference type="InterPro" id="IPR013094">
    <property type="entry name" value="AB_hydrolase_3"/>
</dbReference>
<evidence type="ECO:0000313" key="2">
    <source>
        <dbReference type="EMBL" id="CDR29451.1"/>
    </source>
</evidence>
<dbReference type="InterPro" id="IPR029058">
    <property type="entry name" value="AB_hydrolase_fold"/>
</dbReference>
<gene>
    <name evidence="2" type="ORF">ERS140147_02669</name>
</gene>
<evidence type="ECO:0000313" key="3">
    <source>
        <dbReference type="Proteomes" id="UP000044616"/>
    </source>
</evidence>
<feature type="domain" description="Alpha/beta hydrolase fold-3" evidence="1">
    <location>
        <begin position="3"/>
        <end position="93"/>
    </location>
</feature>
<reference evidence="2 3" key="1">
    <citation type="submission" date="2014-05" db="EMBL/GenBank/DDBJ databases">
        <authorList>
            <person name="Aslett A.Martin."/>
            <person name="De Silva Nishadi"/>
        </authorList>
    </citation>
    <scope>NUCLEOTIDE SEQUENCE [LARGE SCALE GENOMIC DNA]</scope>
</reference>
<dbReference type="Pfam" id="PF07859">
    <property type="entry name" value="Abhydrolase_3"/>
    <property type="match status" value="1"/>
</dbReference>
<protein>
    <submittedName>
        <fullName evidence="2">Lipase</fullName>
    </submittedName>
</protein>
<dbReference type="Gene3D" id="3.40.50.1820">
    <property type="entry name" value="alpha/beta hydrolase"/>
    <property type="match status" value="1"/>
</dbReference>
<proteinExistence type="predicted"/>
<name>A0A077UM13_9STAP</name>
<dbReference type="EMBL" id="CCEH01000044">
    <property type="protein sequence ID" value="CDR29451.1"/>
    <property type="molecule type" value="Genomic_DNA"/>
</dbReference>
<dbReference type="GO" id="GO:0016787">
    <property type="term" value="F:hydrolase activity"/>
    <property type="evidence" value="ECO:0007669"/>
    <property type="project" value="InterPro"/>
</dbReference>
<dbReference type="SUPFAM" id="SSF53474">
    <property type="entry name" value="alpha/beta-Hydrolases"/>
    <property type="match status" value="1"/>
</dbReference>
<sequence>MQQLKDVSEKKNFDINKLTVAGDSVGGNMATVMTIMTKQYGGLPIKQQLLYYPVTNAEFDTESYNQVSENYYLTKEGMQWFWNQYTTGSKERAEILHLRYVLILKILRAYRLL</sequence>
<evidence type="ECO:0000259" key="1">
    <source>
        <dbReference type="Pfam" id="PF07859"/>
    </source>
</evidence>
<accession>A0A077UM13</accession>
<organism evidence="2 3">
    <name type="scientific">Staphylococcus schweitzeri</name>
    <dbReference type="NCBI Taxonomy" id="1654388"/>
    <lineage>
        <taxon>Bacteria</taxon>
        <taxon>Bacillati</taxon>
        <taxon>Bacillota</taxon>
        <taxon>Bacilli</taxon>
        <taxon>Bacillales</taxon>
        <taxon>Staphylococcaceae</taxon>
        <taxon>Staphylococcus</taxon>
    </lineage>
</organism>
<dbReference type="Proteomes" id="UP000044616">
    <property type="component" value="Unassembled WGS sequence"/>
</dbReference>